<name>A0A2K8PTP5_ACIHA</name>
<organism evidence="2 3">
    <name type="scientific">Acinetobacter haemolyticus</name>
    <dbReference type="NCBI Taxonomy" id="29430"/>
    <lineage>
        <taxon>Bacteria</taxon>
        <taxon>Pseudomonadati</taxon>
        <taxon>Pseudomonadota</taxon>
        <taxon>Gammaproteobacteria</taxon>
        <taxon>Moraxellales</taxon>
        <taxon>Moraxellaceae</taxon>
        <taxon>Acinetobacter</taxon>
    </lineage>
</organism>
<accession>A0A2K8PTP5</accession>
<dbReference type="Pfam" id="PF01966">
    <property type="entry name" value="HD"/>
    <property type="match status" value="1"/>
</dbReference>
<dbReference type="Gene3D" id="1.10.3210.10">
    <property type="entry name" value="Hypothetical protein af1432"/>
    <property type="match status" value="1"/>
</dbReference>
<protein>
    <submittedName>
        <fullName evidence="2">HD domain-containing protein</fullName>
    </submittedName>
</protein>
<dbReference type="PANTHER" id="PTHR35569">
    <property type="entry name" value="CYANAMIDE HYDRATASE DDI2-RELATED"/>
    <property type="match status" value="1"/>
</dbReference>
<dbReference type="SUPFAM" id="SSF109604">
    <property type="entry name" value="HD-domain/PDEase-like"/>
    <property type="match status" value="1"/>
</dbReference>
<proteinExistence type="predicted"/>
<evidence type="ECO:0000313" key="3">
    <source>
        <dbReference type="Proteomes" id="UP000463868"/>
    </source>
</evidence>
<reference evidence="2 3" key="1">
    <citation type="submission" date="2018-08" db="EMBL/GenBank/DDBJ databases">
        <title>Analysis of the genomic diversity of Mexican Acinetobacter haemolyticus clinical isolates.</title>
        <authorList>
            <person name="Castro-Jaimes S."/>
            <person name="Cevallos M.A."/>
        </authorList>
    </citation>
    <scope>NUCLEOTIDE SEQUENCE [LARGE SCALE GENOMIC DNA]</scope>
    <source>
        <strain evidence="2 3">AN43</strain>
    </source>
</reference>
<dbReference type="EMBL" id="CP031976">
    <property type="protein sequence ID" value="QHI12143.1"/>
    <property type="molecule type" value="Genomic_DNA"/>
</dbReference>
<dbReference type="RefSeq" id="WP_005088552.1">
    <property type="nucleotide sequence ID" value="NZ_BKQF01000022.1"/>
</dbReference>
<evidence type="ECO:0000259" key="1">
    <source>
        <dbReference type="Pfam" id="PF01966"/>
    </source>
</evidence>
<dbReference type="CDD" id="cd00077">
    <property type="entry name" value="HDc"/>
    <property type="match status" value="1"/>
</dbReference>
<sequence>MHIGRQAWVAQTSGDLSLKDRMALLRHSLFPVLKQSIKMYALAGRSKLNAQQLLSVEDLHLPDSCDVKQAIEKMRSCSSVSLQNHCLRTWYYAVAFSKLQGLSHDEELLAVSCLLHDLGMTEPHYQHHENCRCFAGQGAYAAKDWSLVQGWQTPRAEQLFDVISMHMNPYVAVDEGIEAHLLQQAASCDVIGSRGFEFSTQFRQQLYAQYPRLDFNQQMIEFTQHEALVRPKSRTAMVVQSGFKQLVRFNPYHD</sequence>
<dbReference type="InterPro" id="IPR003607">
    <property type="entry name" value="HD/PDEase_dom"/>
</dbReference>
<dbReference type="AlphaFoldDB" id="A0A2K8PTP5"/>
<evidence type="ECO:0000313" key="2">
    <source>
        <dbReference type="EMBL" id="QHI12143.1"/>
    </source>
</evidence>
<feature type="domain" description="HD" evidence="1">
    <location>
        <begin position="84"/>
        <end position="183"/>
    </location>
</feature>
<dbReference type="InterPro" id="IPR006674">
    <property type="entry name" value="HD_domain"/>
</dbReference>
<gene>
    <name evidence="2" type="ORF">AhaeAN43_01455</name>
</gene>
<dbReference type="Proteomes" id="UP000463868">
    <property type="component" value="Chromosome"/>
</dbReference>
<dbReference type="PANTHER" id="PTHR35569:SF1">
    <property type="entry name" value="CYANAMIDE HYDRATASE DDI2-RELATED"/>
    <property type="match status" value="1"/>
</dbReference>